<organism evidence="2 3">
    <name type="scientific">Ophiocordyceps camponoti-rufipedis</name>
    <dbReference type="NCBI Taxonomy" id="2004952"/>
    <lineage>
        <taxon>Eukaryota</taxon>
        <taxon>Fungi</taxon>
        <taxon>Dikarya</taxon>
        <taxon>Ascomycota</taxon>
        <taxon>Pezizomycotina</taxon>
        <taxon>Sordariomycetes</taxon>
        <taxon>Hypocreomycetidae</taxon>
        <taxon>Hypocreales</taxon>
        <taxon>Ophiocordycipitaceae</taxon>
        <taxon>Ophiocordyceps</taxon>
    </lineage>
</organism>
<evidence type="ECO:0000313" key="3">
    <source>
        <dbReference type="Proteomes" id="UP000226431"/>
    </source>
</evidence>
<feature type="region of interest" description="Disordered" evidence="1">
    <location>
        <begin position="175"/>
        <end position="301"/>
    </location>
</feature>
<feature type="compositionally biased region" description="Polar residues" evidence="1">
    <location>
        <begin position="250"/>
        <end position="281"/>
    </location>
</feature>
<gene>
    <name evidence="2" type="ORF">CDD80_939</name>
</gene>
<protein>
    <submittedName>
        <fullName evidence="2">Uncharacterized protein</fullName>
    </submittedName>
</protein>
<comment type="caution">
    <text evidence="2">The sequence shown here is derived from an EMBL/GenBank/DDBJ whole genome shotgun (WGS) entry which is preliminary data.</text>
</comment>
<feature type="compositionally biased region" description="Basic and acidic residues" evidence="1">
    <location>
        <begin position="202"/>
        <end position="229"/>
    </location>
</feature>
<feature type="region of interest" description="Disordered" evidence="1">
    <location>
        <begin position="1"/>
        <end position="30"/>
    </location>
</feature>
<evidence type="ECO:0000256" key="1">
    <source>
        <dbReference type="SAM" id="MobiDB-lite"/>
    </source>
</evidence>
<keyword evidence="3" id="KW-1185">Reference proteome</keyword>
<reference evidence="2 3" key="1">
    <citation type="submission" date="2017-06" db="EMBL/GenBank/DDBJ databases">
        <title>Ant-infecting Ophiocordyceps genomes reveal a high diversity of potential behavioral manipulation genes and a possible major role for enterotoxins.</title>
        <authorList>
            <person name="De Bekker C."/>
            <person name="Evans H.C."/>
            <person name="Brachmann A."/>
            <person name="Hughes D.P."/>
        </authorList>
    </citation>
    <scope>NUCLEOTIDE SEQUENCE [LARGE SCALE GENOMIC DNA]</scope>
    <source>
        <strain evidence="2 3">Map16</strain>
    </source>
</reference>
<sequence length="301" mass="31505">MADASDSQVLGAGRTHYTHPSPSSGRAELSGRAADLGIGSAAHAPHLSLPLPSSSTPFSTIARPLLSPLFSSRPLVPSYSPTHPLTLLHAARPTHTRLLRLSFSGQASSVPLQPPKKAIDGLAVHAAAPFFGPRPLSPPHRLLDVSVCEGMQAAVYFAHQYSSCFHPPAPDALAPSTPPLNGRPPSPGRCSVGATEGDGIGDEWKIWGQKGEEKGEEKRGMNGKEEHARARPSTTHNKAPLKTPGHDLASSENNSNSPSLHKAPSTPSETPSPDNKASSTHVVMRTRAAHGPVSPTSHAPP</sequence>
<dbReference type="Proteomes" id="UP000226431">
    <property type="component" value="Unassembled WGS sequence"/>
</dbReference>
<name>A0A2C5YFR7_9HYPO</name>
<proteinExistence type="predicted"/>
<dbReference type="AlphaFoldDB" id="A0A2C5YFR7"/>
<evidence type="ECO:0000313" key="2">
    <source>
        <dbReference type="EMBL" id="PHH66463.1"/>
    </source>
</evidence>
<accession>A0A2C5YFR7</accession>
<dbReference type="EMBL" id="NJES01001332">
    <property type="protein sequence ID" value="PHH66463.1"/>
    <property type="molecule type" value="Genomic_DNA"/>
</dbReference>
<feature type="compositionally biased region" description="Pro residues" evidence="1">
    <location>
        <begin position="176"/>
        <end position="187"/>
    </location>
</feature>